<protein>
    <submittedName>
        <fullName evidence="1">Uncharacterized protein</fullName>
    </submittedName>
</protein>
<evidence type="ECO:0000313" key="2">
    <source>
        <dbReference type="Proteomes" id="UP000202440"/>
    </source>
</evidence>
<evidence type="ECO:0000313" key="1">
    <source>
        <dbReference type="EMBL" id="ASP40382.1"/>
    </source>
</evidence>
<organism evidence="1 2">
    <name type="scientific">Bacterioplanes sanyensis</name>
    <dbReference type="NCBI Taxonomy" id="1249553"/>
    <lineage>
        <taxon>Bacteria</taxon>
        <taxon>Pseudomonadati</taxon>
        <taxon>Pseudomonadota</taxon>
        <taxon>Gammaproteobacteria</taxon>
        <taxon>Oceanospirillales</taxon>
        <taxon>Oceanospirillaceae</taxon>
        <taxon>Bacterioplanes</taxon>
    </lineage>
</organism>
<reference evidence="1 2" key="1">
    <citation type="submission" date="2017-07" db="EMBL/GenBank/DDBJ databases">
        <title>Annotated genome sequence of Bacterioplanes sanyensis isolated from Red Sea.</title>
        <authorList>
            <person name="Rehman Z.U."/>
        </authorList>
    </citation>
    <scope>NUCLEOTIDE SEQUENCE [LARGE SCALE GENOMIC DNA]</scope>
    <source>
        <strain evidence="1 2">NV9</strain>
    </source>
</reference>
<gene>
    <name evidence="1" type="ORF">CHH28_17615</name>
</gene>
<name>A0A222FNU4_9GAMM</name>
<sequence length="77" mass="8910">MEQIERDFYARDAEDQQAFLTQTWCNECMEADLGMKEPREYEVDGVIYIEGQCVKCSAPVFTEIADEDTDGDWDDEA</sequence>
<dbReference type="EMBL" id="CP022530">
    <property type="protein sequence ID" value="ASP40382.1"/>
    <property type="molecule type" value="Genomic_DNA"/>
</dbReference>
<dbReference type="AlphaFoldDB" id="A0A222FNU4"/>
<dbReference type="RefSeq" id="WP_094061549.1">
    <property type="nucleotide sequence ID" value="NZ_CP022530.1"/>
</dbReference>
<dbReference type="Proteomes" id="UP000202440">
    <property type="component" value="Chromosome"/>
</dbReference>
<dbReference type="OrthoDB" id="6120657at2"/>
<keyword evidence="2" id="KW-1185">Reference proteome</keyword>
<proteinExistence type="predicted"/>
<dbReference type="KEGG" id="bsan:CHH28_17615"/>
<accession>A0A222FNU4</accession>